<name>A0A3N9NY65_9BACL</name>
<dbReference type="OrthoDB" id="2595775at2"/>
<protein>
    <submittedName>
        <fullName evidence="1">Uncharacterized protein</fullName>
    </submittedName>
</protein>
<evidence type="ECO:0000313" key="1">
    <source>
        <dbReference type="EMBL" id="RQW08841.1"/>
    </source>
</evidence>
<keyword evidence="2" id="KW-1185">Reference proteome</keyword>
<proteinExistence type="predicted"/>
<sequence>MFNREKNDMTTETTLPYDSSKFKAPSFSGKQRTSRIGKPALLTIVNTPKCGKRVAISPKVLEHFGALTTVQVAIGEDGVALGERLPENDARFTLKTLANKSVIYSAPLVDSLTYSFELDFSGRSSISFGECSLMETEDGEPVAFFPIKAQQPASLPLSVQSEDTFDEGQLS</sequence>
<gene>
    <name evidence="1" type="ORF">EH198_20835</name>
</gene>
<dbReference type="EMBL" id="RQPI01000017">
    <property type="protein sequence ID" value="RQW08841.1"/>
    <property type="molecule type" value="Genomic_DNA"/>
</dbReference>
<dbReference type="Proteomes" id="UP000282529">
    <property type="component" value="Unassembled WGS sequence"/>
</dbReference>
<dbReference type="AlphaFoldDB" id="A0A3N9NY65"/>
<comment type="caution">
    <text evidence="1">The sequence shown here is derived from an EMBL/GenBank/DDBJ whole genome shotgun (WGS) entry which is preliminary data.</text>
</comment>
<dbReference type="RefSeq" id="WP_124697446.1">
    <property type="nucleotide sequence ID" value="NZ_JBHUFE010000025.1"/>
</dbReference>
<organism evidence="1 2">
    <name type="scientific">Paenibacillus rhizophilus</name>
    <dbReference type="NCBI Taxonomy" id="1850366"/>
    <lineage>
        <taxon>Bacteria</taxon>
        <taxon>Bacillati</taxon>
        <taxon>Bacillota</taxon>
        <taxon>Bacilli</taxon>
        <taxon>Bacillales</taxon>
        <taxon>Paenibacillaceae</taxon>
        <taxon>Paenibacillus</taxon>
    </lineage>
</organism>
<evidence type="ECO:0000313" key="2">
    <source>
        <dbReference type="Proteomes" id="UP000282529"/>
    </source>
</evidence>
<reference evidence="1 2" key="1">
    <citation type="submission" date="2018-11" db="EMBL/GenBank/DDBJ databases">
        <title>Genome sequence of strain 7197.</title>
        <authorList>
            <person name="Gao J."/>
            <person name="Sun J."/>
        </authorList>
    </citation>
    <scope>NUCLEOTIDE SEQUENCE [LARGE SCALE GENOMIC DNA]</scope>
    <source>
        <strain evidence="1 2">7197</strain>
    </source>
</reference>
<accession>A0A3N9NY65</accession>